<protein>
    <submittedName>
        <fullName evidence="4">Integrin beta-1-binding protein 1-like</fullName>
    </submittedName>
</protein>
<dbReference type="GO" id="GO:0005178">
    <property type="term" value="F:integrin binding"/>
    <property type="evidence" value="ECO:0007669"/>
    <property type="project" value="TreeGrafter"/>
</dbReference>
<organism evidence="3 4">
    <name type="scientific">Lingula anatina</name>
    <name type="common">Brachiopod</name>
    <name type="synonym">Lingula unguis</name>
    <dbReference type="NCBI Taxonomy" id="7574"/>
    <lineage>
        <taxon>Eukaryota</taxon>
        <taxon>Metazoa</taxon>
        <taxon>Spiralia</taxon>
        <taxon>Lophotrochozoa</taxon>
        <taxon>Brachiopoda</taxon>
        <taxon>Linguliformea</taxon>
        <taxon>Lingulata</taxon>
        <taxon>Lingulida</taxon>
        <taxon>Linguloidea</taxon>
        <taxon>Lingulidae</taxon>
        <taxon>Lingula</taxon>
    </lineage>
</organism>
<feature type="domain" description="PID" evidence="2">
    <location>
        <begin position="54"/>
        <end position="163"/>
    </location>
</feature>
<evidence type="ECO:0000259" key="2">
    <source>
        <dbReference type="PROSITE" id="PS01179"/>
    </source>
</evidence>
<dbReference type="SUPFAM" id="SSF50729">
    <property type="entry name" value="PH domain-like"/>
    <property type="match status" value="1"/>
</dbReference>
<dbReference type="GO" id="GO:0030027">
    <property type="term" value="C:lamellipodium"/>
    <property type="evidence" value="ECO:0007669"/>
    <property type="project" value="TreeGrafter"/>
</dbReference>
<dbReference type="Proteomes" id="UP000085678">
    <property type="component" value="Unplaced"/>
</dbReference>
<feature type="region of interest" description="Disordered" evidence="1">
    <location>
        <begin position="1"/>
        <end position="34"/>
    </location>
</feature>
<dbReference type="STRING" id="7574.A0A1S3HZE0"/>
<dbReference type="OrthoDB" id="10060702at2759"/>
<sequence length="198" mass="21724">MFRKTKSKTNVNFGSKESLNSKEGSQSLGSSENLSGSREMLLEAGPNILNKAAQYHVHYLGSLQSFSSVTGSKKIASTQLVDKIEEAQIQGKLPFLPKEDDIVTILISKHGIRLSRREEIIERHPLHTVAQMMAFSDGAGKHNIAVKTGQVGKTTYSCHVFQCQNESLSTMTPFPQTPSVYIDHSNSVGTLAECDQLN</sequence>
<dbReference type="Pfam" id="PF10480">
    <property type="entry name" value="ICAP-1_inte_bdg"/>
    <property type="match status" value="1"/>
</dbReference>
<evidence type="ECO:0000256" key="1">
    <source>
        <dbReference type="SAM" id="MobiDB-lite"/>
    </source>
</evidence>
<dbReference type="RefSeq" id="XP_013390454.1">
    <property type="nucleotide sequence ID" value="XM_013535000.1"/>
</dbReference>
<dbReference type="PROSITE" id="PS01179">
    <property type="entry name" value="PID"/>
    <property type="match status" value="1"/>
</dbReference>
<dbReference type="GO" id="GO:0001726">
    <property type="term" value="C:ruffle"/>
    <property type="evidence" value="ECO:0007669"/>
    <property type="project" value="TreeGrafter"/>
</dbReference>
<feature type="compositionally biased region" description="Polar residues" evidence="1">
    <location>
        <begin position="8"/>
        <end position="34"/>
    </location>
</feature>
<dbReference type="PANTHER" id="PTHR32055">
    <property type="entry name" value="INTEGRIN BETA-1-BINDING PROTEIN 1"/>
    <property type="match status" value="1"/>
</dbReference>
<dbReference type="InterPro" id="IPR006020">
    <property type="entry name" value="PTB/PI_dom"/>
</dbReference>
<evidence type="ECO:0000313" key="4">
    <source>
        <dbReference type="RefSeq" id="XP_013390454.1"/>
    </source>
</evidence>
<dbReference type="InParanoid" id="A0A1S3HZE0"/>
<dbReference type="InterPro" id="IPR019517">
    <property type="entry name" value="Integrin-bd_ICAP-1"/>
</dbReference>
<accession>A0A1S3HZE0</accession>
<reference evidence="4" key="1">
    <citation type="submission" date="2025-08" db="UniProtKB">
        <authorList>
            <consortium name="RefSeq"/>
        </authorList>
    </citation>
    <scope>IDENTIFICATION</scope>
    <source>
        <tissue evidence="4">Gonads</tissue>
    </source>
</reference>
<dbReference type="GO" id="GO:0005856">
    <property type="term" value="C:cytoskeleton"/>
    <property type="evidence" value="ECO:0007669"/>
    <property type="project" value="TreeGrafter"/>
</dbReference>
<evidence type="ECO:0000313" key="3">
    <source>
        <dbReference type="Proteomes" id="UP000085678"/>
    </source>
</evidence>
<dbReference type="PANTHER" id="PTHR32055:SF1">
    <property type="entry name" value="INTEGRIN BETA-1-BINDING PROTEIN 1"/>
    <property type="match status" value="1"/>
</dbReference>
<dbReference type="GO" id="GO:0051895">
    <property type="term" value="P:negative regulation of focal adhesion assembly"/>
    <property type="evidence" value="ECO:0007669"/>
    <property type="project" value="TreeGrafter"/>
</dbReference>
<dbReference type="GeneID" id="106158881"/>
<gene>
    <name evidence="4" type="primary">LOC106158881</name>
</gene>
<dbReference type="AlphaFoldDB" id="A0A1S3HZE0"/>
<proteinExistence type="predicted"/>
<dbReference type="GO" id="GO:1900025">
    <property type="term" value="P:negative regulation of substrate adhesion-dependent cell spreading"/>
    <property type="evidence" value="ECO:0007669"/>
    <property type="project" value="TreeGrafter"/>
</dbReference>
<keyword evidence="3" id="KW-1185">Reference proteome</keyword>
<dbReference type="KEGG" id="lak:106158881"/>
<dbReference type="Gene3D" id="6.20.360.10">
    <property type="match status" value="1"/>
</dbReference>
<dbReference type="GO" id="GO:0071944">
    <property type="term" value="C:cell periphery"/>
    <property type="evidence" value="ECO:0007669"/>
    <property type="project" value="TreeGrafter"/>
</dbReference>
<name>A0A1S3HZE0_LINAN</name>